<name>A0A6A4VZ14_AMPAM</name>
<evidence type="ECO:0000313" key="1">
    <source>
        <dbReference type="EMBL" id="KAF0295128.1"/>
    </source>
</evidence>
<sequence>MARTGDPSIYKVYLSADCQLCPGRTVLYNLTDDPYQELEPIAEEEEIYKRVTEEVRQNLYILPSVPSQLADFWSVMPLPDLFPWTQISVYHDNVDVNSAEDLSAFLEADVIFAAEPGSGDQERELKAKRDELDPELSLFYYRDGGDGTYEAADELF</sequence>
<evidence type="ECO:0000313" key="2">
    <source>
        <dbReference type="Proteomes" id="UP000440578"/>
    </source>
</evidence>
<dbReference type="AlphaFoldDB" id="A0A6A4VZ14"/>
<comment type="caution">
    <text evidence="1">The sequence shown here is derived from an EMBL/GenBank/DDBJ whole genome shotgun (WGS) entry which is preliminary data.</text>
</comment>
<organism evidence="1 2">
    <name type="scientific">Amphibalanus amphitrite</name>
    <name type="common">Striped barnacle</name>
    <name type="synonym">Balanus amphitrite</name>
    <dbReference type="NCBI Taxonomy" id="1232801"/>
    <lineage>
        <taxon>Eukaryota</taxon>
        <taxon>Metazoa</taxon>
        <taxon>Ecdysozoa</taxon>
        <taxon>Arthropoda</taxon>
        <taxon>Crustacea</taxon>
        <taxon>Multicrustacea</taxon>
        <taxon>Cirripedia</taxon>
        <taxon>Thoracica</taxon>
        <taxon>Thoracicalcarea</taxon>
        <taxon>Balanomorpha</taxon>
        <taxon>Balanoidea</taxon>
        <taxon>Balanidae</taxon>
        <taxon>Amphibalaninae</taxon>
        <taxon>Amphibalanus</taxon>
    </lineage>
</organism>
<gene>
    <name evidence="1" type="ORF">FJT64_007259</name>
</gene>
<dbReference type="EMBL" id="VIIS01001636">
    <property type="protein sequence ID" value="KAF0295128.1"/>
    <property type="molecule type" value="Genomic_DNA"/>
</dbReference>
<dbReference type="OrthoDB" id="96314at2759"/>
<proteinExistence type="predicted"/>
<reference evidence="1 2" key="1">
    <citation type="submission" date="2019-07" db="EMBL/GenBank/DDBJ databases">
        <title>Draft genome assembly of a fouling barnacle, Amphibalanus amphitrite (Darwin, 1854): The first reference genome for Thecostraca.</title>
        <authorList>
            <person name="Kim W."/>
        </authorList>
    </citation>
    <scope>NUCLEOTIDE SEQUENCE [LARGE SCALE GENOMIC DNA]</scope>
    <source>
        <strain evidence="1">SNU_AA5</strain>
        <tissue evidence="1">Soma without cirri and trophi</tissue>
    </source>
</reference>
<protein>
    <submittedName>
        <fullName evidence="1">Uncharacterized protein</fullName>
    </submittedName>
</protein>
<keyword evidence="2" id="KW-1185">Reference proteome</keyword>
<dbReference type="Proteomes" id="UP000440578">
    <property type="component" value="Unassembled WGS sequence"/>
</dbReference>
<accession>A0A6A4VZ14</accession>